<evidence type="ECO:0000313" key="5">
    <source>
        <dbReference type="Proteomes" id="UP000265515"/>
    </source>
</evidence>
<feature type="region of interest" description="Disordered" evidence="2">
    <location>
        <begin position="205"/>
        <end position="313"/>
    </location>
</feature>
<accession>A0A388LEP8</accession>
<evidence type="ECO:0000256" key="2">
    <source>
        <dbReference type="SAM" id="MobiDB-lite"/>
    </source>
</evidence>
<feature type="compositionally biased region" description="Basic residues" evidence="2">
    <location>
        <begin position="288"/>
        <end position="313"/>
    </location>
</feature>
<dbReference type="EMBL" id="BFEA01000354">
    <property type="protein sequence ID" value="GBG80693.1"/>
    <property type="molecule type" value="Genomic_DNA"/>
</dbReference>
<protein>
    <recommendedName>
        <fullName evidence="3">CCHC-type domain-containing protein</fullName>
    </recommendedName>
</protein>
<feature type="compositionally biased region" description="Basic and acidic residues" evidence="2">
    <location>
        <begin position="118"/>
        <end position="156"/>
    </location>
</feature>
<feature type="compositionally biased region" description="Basic residues" evidence="2">
    <location>
        <begin position="270"/>
        <end position="279"/>
    </location>
</feature>
<dbReference type="SMART" id="SM00343">
    <property type="entry name" value="ZnF_C2HC"/>
    <property type="match status" value="1"/>
</dbReference>
<evidence type="ECO:0000256" key="1">
    <source>
        <dbReference type="PROSITE-ProRule" id="PRU00047"/>
    </source>
</evidence>
<name>A0A388LEP8_CHABU</name>
<reference evidence="4 5" key="1">
    <citation type="journal article" date="2018" name="Cell">
        <title>The Chara Genome: Secondary Complexity and Implications for Plant Terrestrialization.</title>
        <authorList>
            <person name="Nishiyama T."/>
            <person name="Sakayama H."/>
            <person name="Vries J.D."/>
            <person name="Buschmann H."/>
            <person name="Saint-Marcoux D."/>
            <person name="Ullrich K.K."/>
            <person name="Haas F.B."/>
            <person name="Vanderstraeten L."/>
            <person name="Becker D."/>
            <person name="Lang D."/>
            <person name="Vosolsobe S."/>
            <person name="Rombauts S."/>
            <person name="Wilhelmsson P.K.I."/>
            <person name="Janitza P."/>
            <person name="Kern R."/>
            <person name="Heyl A."/>
            <person name="Rumpler F."/>
            <person name="Villalobos L.I.A.C."/>
            <person name="Clay J.M."/>
            <person name="Skokan R."/>
            <person name="Toyoda A."/>
            <person name="Suzuki Y."/>
            <person name="Kagoshima H."/>
            <person name="Schijlen E."/>
            <person name="Tajeshwar N."/>
            <person name="Catarino B."/>
            <person name="Hetherington A.J."/>
            <person name="Saltykova A."/>
            <person name="Bonnot C."/>
            <person name="Breuninger H."/>
            <person name="Symeonidi A."/>
            <person name="Radhakrishnan G.V."/>
            <person name="Van Nieuwerburgh F."/>
            <person name="Deforce D."/>
            <person name="Chang C."/>
            <person name="Karol K.G."/>
            <person name="Hedrich R."/>
            <person name="Ulvskov P."/>
            <person name="Glockner G."/>
            <person name="Delwiche C.F."/>
            <person name="Petrasek J."/>
            <person name="Van de Peer Y."/>
            <person name="Friml J."/>
            <person name="Beilby M."/>
            <person name="Dolan L."/>
            <person name="Kohara Y."/>
            <person name="Sugano S."/>
            <person name="Fujiyama A."/>
            <person name="Delaux P.-M."/>
            <person name="Quint M."/>
            <person name="TheiBen G."/>
            <person name="Hagemann M."/>
            <person name="Harholt J."/>
            <person name="Dunand C."/>
            <person name="Zachgo S."/>
            <person name="Langdale J."/>
            <person name="Maumus F."/>
            <person name="Straeten D.V.D."/>
            <person name="Gould S.B."/>
            <person name="Rensing S.A."/>
        </authorList>
    </citation>
    <scope>NUCLEOTIDE SEQUENCE [LARGE SCALE GENOMIC DNA]</scope>
    <source>
        <strain evidence="4 5">S276</strain>
    </source>
</reference>
<keyword evidence="5" id="KW-1185">Reference proteome</keyword>
<dbReference type="PROSITE" id="PS50158">
    <property type="entry name" value="ZF_CCHC"/>
    <property type="match status" value="1"/>
</dbReference>
<proteinExistence type="predicted"/>
<organism evidence="4 5">
    <name type="scientific">Chara braunii</name>
    <name type="common">Braun's stonewort</name>
    <dbReference type="NCBI Taxonomy" id="69332"/>
    <lineage>
        <taxon>Eukaryota</taxon>
        <taxon>Viridiplantae</taxon>
        <taxon>Streptophyta</taxon>
        <taxon>Charophyceae</taxon>
        <taxon>Charales</taxon>
        <taxon>Characeae</taxon>
        <taxon>Chara</taxon>
    </lineage>
</organism>
<dbReference type="InterPro" id="IPR001878">
    <property type="entry name" value="Znf_CCHC"/>
</dbReference>
<dbReference type="SUPFAM" id="SSF57756">
    <property type="entry name" value="Retrovirus zinc finger-like domains"/>
    <property type="match status" value="1"/>
</dbReference>
<dbReference type="Pfam" id="PF00098">
    <property type="entry name" value="zf-CCHC"/>
    <property type="match status" value="1"/>
</dbReference>
<gene>
    <name evidence="4" type="ORF">CBR_g31152</name>
</gene>
<keyword evidence="1" id="KW-0863">Zinc-finger</keyword>
<evidence type="ECO:0000259" key="3">
    <source>
        <dbReference type="PROSITE" id="PS50158"/>
    </source>
</evidence>
<dbReference type="OrthoDB" id="425619at2759"/>
<feature type="compositionally biased region" description="Polar residues" evidence="2">
    <location>
        <begin position="216"/>
        <end position="229"/>
    </location>
</feature>
<dbReference type="Gramene" id="GBG80693">
    <property type="protein sequence ID" value="GBG80693"/>
    <property type="gene ID" value="CBR_g31152"/>
</dbReference>
<feature type="compositionally biased region" description="Basic and acidic residues" evidence="2">
    <location>
        <begin position="1"/>
        <end position="59"/>
    </location>
</feature>
<feature type="domain" description="CCHC-type" evidence="3">
    <location>
        <begin position="65"/>
        <end position="80"/>
    </location>
</feature>
<dbReference type="GO" id="GO:0003676">
    <property type="term" value="F:nucleic acid binding"/>
    <property type="evidence" value="ECO:0007669"/>
    <property type="project" value="InterPro"/>
</dbReference>
<sequence>MMANRDSRDHARDGERGRQEGRSEGWRDERRGRNKDFYNHDDRRETSRERGYASGEQRRRGPPTCYECGQVGHYRNQCSKLAGEGTSRPSGVRDKLPDREQLKKQVEELGTSLASVQEHLEQENRRRQERERQKQEKIRKKLREEEAKAAQAEKERKKIAKLRATEETRMQMRKEMRMEVAMAVGGLSEHIVGLTEEIQHVRRISTRKVRGKQRALSPTSLNASASSEGEASDVDEISARTGKLQISKKRKRSSEKPVGNNPPVMQQAKRTPRAAHVKPVRLAGKLQRSVKKSGKKKSGKKKTPARYTPRRGTPKTKIAVKIGTVGRAQYICENIWALSEFGADELKDICRKEDVEYENKVLATINIVEKRAIEAYGKDEEDVTDDTVEMVLPTSDDDEEAEPGADVA</sequence>
<dbReference type="Proteomes" id="UP000265515">
    <property type="component" value="Unassembled WGS sequence"/>
</dbReference>
<keyword evidence="1" id="KW-0479">Metal-binding</keyword>
<comment type="caution">
    <text evidence="4">The sequence shown here is derived from an EMBL/GenBank/DDBJ whole genome shotgun (WGS) entry which is preliminary data.</text>
</comment>
<feature type="compositionally biased region" description="Basic and acidic residues" evidence="2">
    <location>
        <begin position="91"/>
        <end position="107"/>
    </location>
</feature>
<feature type="region of interest" description="Disordered" evidence="2">
    <location>
        <begin position="1"/>
        <end position="157"/>
    </location>
</feature>
<dbReference type="GO" id="GO:0008270">
    <property type="term" value="F:zinc ion binding"/>
    <property type="evidence" value="ECO:0007669"/>
    <property type="project" value="UniProtKB-KW"/>
</dbReference>
<evidence type="ECO:0000313" key="4">
    <source>
        <dbReference type="EMBL" id="GBG80693.1"/>
    </source>
</evidence>
<dbReference type="AlphaFoldDB" id="A0A388LEP8"/>
<dbReference type="InterPro" id="IPR036875">
    <property type="entry name" value="Znf_CCHC_sf"/>
</dbReference>
<keyword evidence="1" id="KW-0862">Zinc</keyword>